<dbReference type="RefSeq" id="WP_407050579.1">
    <property type="nucleotide sequence ID" value="NZ_CP158568.1"/>
</dbReference>
<dbReference type="GO" id="GO:0008270">
    <property type="term" value="F:zinc ion binding"/>
    <property type="evidence" value="ECO:0007669"/>
    <property type="project" value="UniProtKB-KW"/>
</dbReference>
<gene>
    <name evidence="2" type="ORF">ABS361_04160</name>
</gene>
<organism evidence="2">
    <name type="scientific">Methyloraptor flagellatus</name>
    <dbReference type="NCBI Taxonomy" id="3162530"/>
    <lineage>
        <taxon>Bacteria</taxon>
        <taxon>Pseudomonadati</taxon>
        <taxon>Pseudomonadota</taxon>
        <taxon>Alphaproteobacteria</taxon>
        <taxon>Hyphomicrobiales</taxon>
        <taxon>Ancalomicrobiaceae</taxon>
        <taxon>Methyloraptor</taxon>
    </lineage>
</organism>
<dbReference type="Gene3D" id="2.60.260.40">
    <property type="entry name" value="q5lls5 like domains"/>
    <property type="match status" value="1"/>
</dbReference>
<keyword evidence="2" id="KW-0863">Zinc-finger</keyword>
<dbReference type="Pfam" id="PF10276">
    <property type="entry name" value="zf-CHCC"/>
    <property type="match status" value="1"/>
</dbReference>
<keyword evidence="2" id="KW-0479">Metal-binding</keyword>
<accession>A0AAU7XBZ9</accession>
<reference evidence="2" key="1">
    <citation type="submission" date="2024-06" db="EMBL/GenBank/DDBJ databases">
        <title>Methylostella associata gen. nov., sp. nov., a novel Ancalomicrobiaceae-affiliated facultatively methylotrophic bacteria that feed on methanotrophs of the genus Methylococcus.</title>
        <authorList>
            <person name="Saltykova V."/>
            <person name="Danilova O.V."/>
            <person name="Oshkin I.Y."/>
            <person name="Belova S.E."/>
            <person name="Pimenov N.V."/>
            <person name="Dedysh S.N."/>
        </authorList>
    </citation>
    <scope>NUCLEOTIDE SEQUENCE</scope>
    <source>
        <strain evidence="2">S20</strain>
    </source>
</reference>
<dbReference type="InterPro" id="IPR019401">
    <property type="entry name" value="Znf_CHCC"/>
</dbReference>
<dbReference type="EMBL" id="CP158568">
    <property type="protein sequence ID" value="XBY45486.1"/>
    <property type="molecule type" value="Genomic_DNA"/>
</dbReference>
<dbReference type="AlphaFoldDB" id="A0AAU7XBZ9"/>
<feature type="domain" description="Zinc finger CHCC-type" evidence="1">
    <location>
        <begin position="23"/>
        <end position="58"/>
    </location>
</feature>
<sequence length="83" mass="8996">MAGAVVPHFTNDLGIARVRIGAREFMCIGARPPFDHPHVFLDMGDENEKICPYCSTLYVYDASLDAHAADPAACVYEPALAAE</sequence>
<keyword evidence="2" id="KW-0862">Zinc</keyword>
<evidence type="ECO:0000313" key="2">
    <source>
        <dbReference type="EMBL" id="XBY45486.1"/>
    </source>
</evidence>
<protein>
    <submittedName>
        <fullName evidence="2">Zinc-finger domain-containing protein</fullName>
    </submittedName>
</protein>
<evidence type="ECO:0000259" key="1">
    <source>
        <dbReference type="Pfam" id="PF10276"/>
    </source>
</evidence>
<proteinExistence type="predicted"/>
<dbReference type="KEGG" id="mflg:ABS361_04160"/>
<name>A0AAU7XBZ9_9HYPH</name>